<organism evidence="10 11">
    <name type="scientific">Labrus bergylta</name>
    <name type="common">ballan wrasse</name>
    <dbReference type="NCBI Taxonomy" id="56723"/>
    <lineage>
        <taxon>Eukaryota</taxon>
        <taxon>Metazoa</taxon>
        <taxon>Chordata</taxon>
        <taxon>Craniata</taxon>
        <taxon>Vertebrata</taxon>
        <taxon>Euteleostomi</taxon>
        <taxon>Actinopterygii</taxon>
        <taxon>Neopterygii</taxon>
        <taxon>Teleostei</taxon>
        <taxon>Neoteleostei</taxon>
        <taxon>Acanthomorphata</taxon>
        <taxon>Eupercaria</taxon>
        <taxon>Labriformes</taxon>
        <taxon>Labridae</taxon>
        <taxon>Labrus</taxon>
    </lineage>
</organism>
<evidence type="ECO:0000256" key="7">
    <source>
        <dbReference type="ARBA" id="ARBA00023136"/>
    </source>
</evidence>
<comment type="subcellular location">
    <subcellularLocation>
        <location evidence="1">Endosome membrane</location>
        <topology evidence="1">Peripheral membrane protein</topology>
        <orientation evidence="1">Cytoplasmic side</orientation>
    </subcellularLocation>
    <subcellularLocation>
        <location evidence="2">Late endosome membrane</location>
    </subcellularLocation>
    <subcellularLocation>
        <location evidence="3">Lysosome membrane</location>
        <topology evidence="3">Peripheral membrane protein</topology>
        <orientation evidence="3">Cytoplasmic side</orientation>
    </subcellularLocation>
</comment>
<protein>
    <submittedName>
        <fullName evidence="10">Si:ch211-202h22.7</fullName>
    </submittedName>
</protein>
<dbReference type="GeneTree" id="ENSGT00940000155366"/>
<dbReference type="PROSITE" id="PS51837">
    <property type="entry name" value="LITAF"/>
    <property type="match status" value="1"/>
</dbReference>
<keyword evidence="5" id="KW-0479">Metal-binding</keyword>
<dbReference type="InParanoid" id="A0A3Q3F4I7"/>
<evidence type="ECO:0000256" key="6">
    <source>
        <dbReference type="ARBA" id="ARBA00022833"/>
    </source>
</evidence>
<evidence type="ECO:0000313" key="10">
    <source>
        <dbReference type="Ensembl" id="ENSLBEP00000014544.1"/>
    </source>
</evidence>
<evidence type="ECO:0000256" key="3">
    <source>
        <dbReference type="ARBA" id="ARBA00004630"/>
    </source>
</evidence>
<feature type="region of interest" description="Disordered" evidence="8">
    <location>
        <begin position="1"/>
        <end position="30"/>
    </location>
</feature>
<dbReference type="AlphaFoldDB" id="A0A3Q3F4I7"/>
<dbReference type="GO" id="GO:0098560">
    <property type="term" value="C:cytoplasmic side of late endosome membrane"/>
    <property type="evidence" value="ECO:0007669"/>
    <property type="project" value="TreeGrafter"/>
</dbReference>
<dbReference type="GO" id="GO:0005634">
    <property type="term" value="C:nucleus"/>
    <property type="evidence" value="ECO:0007669"/>
    <property type="project" value="TreeGrafter"/>
</dbReference>
<dbReference type="OrthoDB" id="4713066at2759"/>
<accession>A0A3Q3F4I7</accession>
<evidence type="ECO:0000259" key="9">
    <source>
        <dbReference type="PROSITE" id="PS51837"/>
    </source>
</evidence>
<dbReference type="FunCoup" id="A0A3Q3F4I7">
    <property type="interactions" value="59"/>
</dbReference>
<sequence length="150" mass="16768">MEKGQGPPFEMAAPPYPGPPMGHAAYPPQPAQHPSYAYSQQQPQMAQPAQHPSYMYSQQQFQVVQPVNQVVVVQQLPTEAPGQMVCAHCHNSVVTRVEYKSGLLTWLICGGLGLFLCWPCCWIPFCVDSCKDVEHSCPHCNQVLHIHKRM</sequence>
<comment type="similarity">
    <text evidence="4">Belongs to the CDIP1/LITAF family.</text>
</comment>
<dbReference type="GO" id="GO:0008270">
    <property type="term" value="F:zinc ion binding"/>
    <property type="evidence" value="ECO:0007669"/>
    <property type="project" value="TreeGrafter"/>
</dbReference>
<feature type="domain" description="LITAF" evidence="9">
    <location>
        <begin position="67"/>
        <end position="149"/>
    </location>
</feature>
<evidence type="ECO:0000313" key="11">
    <source>
        <dbReference type="Proteomes" id="UP000261660"/>
    </source>
</evidence>
<evidence type="ECO:0000256" key="5">
    <source>
        <dbReference type="ARBA" id="ARBA00022723"/>
    </source>
</evidence>
<dbReference type="GeneID" id="109985544"/>
<dbReference type="InterPro" id="IPR006629">
    <property type="entry name" value="LITAF"/>
</dbReference>
<dbReference type="GO" id="GO:0098574">
    <property type="term" value="C:cytoplasmic side of lysosomal membrane"/>
    <property type="evidence" value="ECO:0007669"/>
    <property type="project" value="TreeGrafter"/>
</dbReference>
<name>A0A3Q3F4I7_9LABR</name>
<keyword evidence="7" id="KW-0472">Membrane</keyword>
<evidence type="ECO:0000256" key="8">
    <source>
        <dbReference type="SAM" id="MobiDB-lite"/>
    </source>
</evidence>
<keyword evidence="6" id="KW-0862">Zinc</keyword>
<dbReference type="SMART" id="SM00714">
    <property type="entry name" value="LITAF"/>
    <property type="match status" value="1"/>
</dbReference>
<proteinExistence type="inferred from homology"/>
<reference evidence="10" key="2">
    <citation type="submission" date="2025-09" db="UniProtKB">
        <authorList>
            <consortium name="Ensembl"/>
        </authorList>
    </citation>
    <scope>IDENTIFICATION</scope>
</reference>
<dbReference type="RefSeq" id="XP_029133584.1">
    <property type="nucleotide sequence ID" value="XM_029277751.2"/>
</dbReference>
<evidence type="ECO:0000256" key="1">
    <source>
        <dbReference type="ARBA" id="ARBA00004125"/>
    </source>
</evidence>
<dbReference type="STRING" id="56723.ENSLBEP00000014544"/>
<dbReference type="InterPro" id="IPR037519">
    <property type="entry name" value="LITAF_fam"/>
</dbReference>
<dbReference type="PANTHER" id="PTHR23292:SF45">
    <property type="entry name" value="LIPOPOLYSACCHARIDE-INDUCED TUMOR NECROSIS FACTOR-ALPHA FACTOR HOMOLOG"/>
    <property type="match status" value="1"/>
</dbReference>
<dbReference type="Ensembl" id="ENSLBET00000015411.1">
    <property type="protein sequence ID" value="ENSLBEP00000014544.1"/>
    <property type="gene ID" value="ENSLBEG00000011330.1"/>
</dbReference>
<dbReference type="PANTHER" id="PTHR23292">
    <property type="entry name" value="LIPOPOLYSACCHARIDE-INDUCED TUMOR NECROSIS FACTOR-ALPHA FACTOR"/>
    <property type="match status" value="1"/>
</dbReference>
<keyword evidence="11" id="KW-1185">Reference proteome</keyword>
<reference evidence="10" key="1">
    <citation type="submission" date="2025-08" db="UniProtKB">
        <authorList>
            <consortium name="Ensembl"/>
        </authorList>
    </citation>
    <scope>IDENTIFICATION</scope>
</reference>
<dbReference type="Proteomes" id="UP000261660">
    <property type="component" value="Unplaced"/>
</dbReference>
<evidence type="ECO:0000256" key="4">
    <source>
        <dbReference type="ARBA" id="ARBA00005975"/>
    </source>
</evidence>
<feature type="compositionally biased region" description="Low complexity" evidence="8">
    <location>
        <begin position="21"/>
        <end position="30"/>
    </location>
</feature>
<evidence type="ECO:0000256" key="2">
    <source>
        <dbReference type="ARBA" id="ARBA00004414"/>
    </source>
</evidence>
<dbReference type="Pfam" id="PF10601">
    <property type="entry name" value="zf-LITAF-like"/>
    <property type="match status" value="1"/>
</dbReference>